<reference evidence="2 3" key="1">
    <citation type="submission" date="2020-07" db="EMBL/GenBank/DDBJ databases">
        <title>Genomic Encyclopedia of Type Strains, Phase IV (KMG-V): Genome sequencing to study the core and pangenomes of soil and plant-associated prokaryotes.</title>
        <authorList>
            <person name="Whitman W."/>
        </authorList>
    </citation>
    <scope>NUCLEOTIDE SEQUENCE [LARGE SCALE GENOMIC DNA]</scope>
    <source>
        <strain evidence="2 3">C12</strain>
    </source>
</reference>
<proteinExistence type="predicted"/>
<dbReference type="AlphaFoldDB" id="A0A7J9P792"/>
<keyword evidence="1" id="KW-0812">Transmembrane</keyword>
<feature type="transmembrane region" description="Helical" evidence="1">
    <location>
        <begin position="89"/>
        <end position="110"/>
    </location>
</feature>
<dbReference type="Proteomes" id="UP000558015">
    <property type="component" value="Unassembled WGS sequence"/>
</dbReference>
<accession>A0A7J9P792</accession>
<name>A0A7J9P792_METMI</name>
<feature type="transmembrane region" description="Helical" evidence="1">
    <location>
        <begin position="57"/>
        <end position="77"/>
    </location>
</feature>
<gene>
    <name evidence="2" type="ORF">HNP93_001365</name>
</gene>
<keyword evidence="1" id="KW-1133">Transmembrane helix</keyword>
<dbReference type="EMBL" id="JACDUN010000001">
    <property type="protein sequence ID" value="MBA2858664.1"/>
    <property type="molecule type" value="Genomic_DNA"/>
</dbReference>
<evidence type="ECO:0000313" key="3">
    <source>
        <dbReference type="Proteomes" id="UP000558015"/>
    </source>
</evidence>
<comment type="caution">
    <text evidence="2">The sequence shown here is derived from an EMBL/GenBank/DDBJ whole genome shotgun (WGS) entry which is preliminary data.</text>
</comment>
<feature type="transmembrane region" description="Helical" evidence="1">
    <location>
        <begin position="20"/>
        <end position="45"/>
    </location>
</feature>
<sequence>MTYVFYNLFNYFGPILELTVVYILLLAILLCYAVIFLIYATLIALFPKYLNKKDLTAADVVLLITFMIGMISILMLVDPNGLISKFFGKFILVASGMGTFLVAIITIFTVKQNKNQIDEMKEQRKSQYKPKLVPTDNYFDIYYENEQPKWKKHPKMTDVLSNNSIKYELKPIPYFEIYNIGKGYAKNVSVTLNIDYPRIIDHLRKYNKLEFEYSVDFGLGGHASVYFEPKHENILFNLDIVNLTSIEILPPSSEKPMVVYLPDQLIKLYVTLALKEERLEMSEPWPYEVILEYRDIDDNPIKESYILGIRPLLFKSKENENKELYGTLDFVLREKEKYLKELDERNKKTVNILFGE</sequence>
<dbReference type="RefSeq" id="WP_181493536.1">
    <property type="nucleotide sequence ID" value="NZ_JACDUN010000001.1"/>
</dbReference>
<keyword evidence="1" id="KW-0472">Membrane</keyword>
<organism evidence="2 3">
    <name type="scientific">Methanococcus maripaludis</name>
    <name type="common">Methanococcus deltae</name>
    <dbReference type="NCBI Taxonomy" id="39152"/>
    <lineage>
        <taxon>Archaea</taxon>
        <taxon>Methanobacteriati</taxon>
        <taxon>Methanobacteriota</taxon>
        <taxon>Methanomada group</taxon>
        <taxon>Methanococci</taxon>
        <taxon>Methanococcales</taxon>
        <taxon>Methanococcaceae</taxon>
        <taxon>Methanococcus</taxon>
    </lineage>
</organism>
<protein>
    <submittedName>
        <fullName evidence="2">Uncharacterized protein</fullName>
    </submittedName>
</protein>
<evidence type="ECO:0000313" key="2">
    <source>
        <dbReference type="EMBL" id="MBA2858664.1"/>
    </source>
</evidence>
<evidence type="ECO:0000256" key="1">
    <source>
        <dbReference type="SAM" id="Phobius"/>
    </source>
</evidence>